<protein>
    <submittedName>
        <fullName evidence="2">Uncharacterized protein</fullName>
    </submittedName>
</protein>
<feature type="region of interest" description="Disordered" evidence="1">
    <location>
        <begin position="55"/>
        <end position="86"/>
    </location>
</feature>
<gene>
    <name evidence="2" type="ORF">FrCorBMG51_16815</name>
</gene>
<sequence length="86" mass="9177">MEDLTIDAVFTQENRIARIFGYGIIATRIDLLHRYAAADLDEPRISALCTGQCPVSTPGRTSTATSGRPTGPSSASRSYALVGPLH</sequence>
<comment type="caution">
    <text evidence="2">The sequence shown here is derived from an EMBL/GenBank/DDBJ whole genome shotgun (WGS) entry which is preliminary data.</text>
</comment>
<evidence type="ECO:0000313" key="3">
    <source>
        <dbReference type="Proteomes" id="UP000035425"/>
    </source>
</evidence>
<reference evidence="2 3" key="1">
    <citation type="submission" date="2014-12" db="EMBL/GenBank/DDBJ databases">
        <title>Frankia sp. BMG5.1 draft genome.</title>
        <authorList>
            <person name="Gtari M."/>
            <person name="Ghodhbane-Gtari F."/>
            <person name="Nouioui I."/>
            <person name="Ktari A."/>
            <person name="Hezbri K."/>
            <person name="Mimouni W."/>
            <person name="Sbissi I."/>
            <person name="Ayari A."/>
            <person name="Yamanaka T."/>
            <person name="Normand P."/>
            <person name="Tisa L.S."/>
            <person name="Boudabous A."/>
        </authorList>
    </citation>
    <scope>NUCLEOTIDE SEQUENCE [LARGE SCALE GENOMIC DNA]</scope>
    <source>
        <strain evidence="2 3">BMG5.1</strain>
    </source>
</reference>
<evidence type="ECO:0000256" key="1">
    <source>
        <dbReference type="SAM" id="MobiDB-lite"/>
    </source>
</evidence>
<name>A0ABR5F1W1_9ACTN</name>
<keyword evidence="3" id="KW-1185">Reference proteome</keyword>
<proteinExistence type="predicted"/>
<feature type="compositionally biased region" description="Polar residues" evidence="1">
    <location>
        <begin position="55"/>
        <end position="77"/>
    </location>
</feature>
<accession>A0ABR5F1W1</accession>
<dbReference type="Proteomes" id="UP000035425">
    <property type="component" value="Unassembled WGS sequence"/>
</dbReference>
<organism evidence="2 3">
    <name type="scientific">Protofrankia coriariae</name>
    <dbReference type="NCBI Taxonomy" id="1562887"/>
    <lineage>
        <taxon>Bacteria</taxon>
        <taxon>Bacillati</taxon>
        <taxon>Actinomycetota</taxon>
        <taxon>Actinomycetes</taxon>
        <taxon>Frankiales</taxon>
        <taxon>Frankiaceae</taxon>
        <taxon>Protofrankia</taxon>
    </lineage>
</organism>
<evidence type="ECO:0000313" key="2">
    <source>
        <dbReference type="EMBL" id="KLL10638.1"/>
    </source>
</evidence>
<dbReference type="EMBL" id="JWIO01000028">
    <property type="protein sequence ID" value="KLL10638.1"/>
    <property type="molecule type" value="Genomic_DNA"/>
</dbReference>
<dbReference type="RefSeq" id="WP_047223986.1">
    <property type="nucleotide sequence ID" value="NZ_JWIO01000028.1"/>
</dbReference>